<protein>
    <submittedName>
        <fullName evidence="4">Uncharacterized protein</fullName>
    </submittedName>
</protein>
<dbReference type="Proteomes" id="UP001335648">
    <property type="component" value="Unassembled WGS sequence"/>
</dbReference>
<reference evidence="4 5" key="1">
    <citation type="journal article" date="2023" name="Mol. Biol. Evol.">
        <title>Genomics of Secondarily Temperate Adaptation in the Only Non-Antarctic Icefish.</title>
        <authorList>
            <person name="Rivera-Colon A.G."/>
            <person name="Rayamajhi N."/>
            <person name="Minhas B.F."/>
            <person name="Madrigal G."/>
            <person name="Bilyk K.T."/>
            <person name="Yoon V."/>
            <person name="Hune M."/>
            <person name="Gregory S."/>
            <person name="Cheng C.H.C."/>
            <person name="Catchen J.M."/>
        </authorList>
    </citation>
    <scope>NUCLEOTIDE SEQUENCE [LARGE SCALE GENOMIC DNA]</scope>
    <source>
        <strain evidence="4">JC2023a</strain>
    </source>
</reference>
<keyword evidence="5" id="KW-1185">Reference proteome</keyword>
<dbReference type="SMART" id="SM00368">
    <property type="entry name" value="LRR_RI"/>
    <property type="match status" value="5"/>
</dbReference>
<dbReference type="Pfam" id="PF00560">
    <property type="entry name" value="LRR_1"/>
    <property type="match status" value="1"/>
</dbReference>
<sequence>MSDSKDEEEDTPSVSSCLSLKSDRSKGLPLDFRTDPGPSDTEGKSRSPARQTGTARAESGLQEMSEEVLEELDLKKYNTSAEGRRRLLPAVRNCRKARLTGCGLSETGWEVVASALKSDPSHLRDLDLSHNTLQHSGVERLSSALKSPACRLEALRLWRCSLSEISCSALASALKSNIHLRDLDLGLNALQDSGVERLRDLLESPACRLQTLSLWGCSLSEISCSALASALKSNIHLRVLDLGGNALQDSGVERLRDLLESPACRLQTLSLRSGASERSSGESSLQTADPQDRRRGDQSHDPEDLRQEVKTHRKVPEGYLLTRVHLKMVHRHPIILRLGGETFSL</sequence>
<feature type="compositionally biased region" description="Basic and acidic residues" evidence="3">
    <location>
        <begin position="290"/>
        <end position="311"/>
    </location>
</feature>
<dbReference type="EMBL" id="JAULUE010002058">
    <property type="protein sequence ID" value="KAK5887190.1"/>
    <property type="molecule type" value="Genomic_DNA"/>
</dbReference>
<feature type="region of interest" description="Disordered" evidence="3">
    <location>
        <begin position="272"/>
        <end position="311"/>
    </location>
</feature>
<dbReference type="InterPro" id="IPR001611">
    <property type="entry name" value="Leu-rich_rpt"/>
</dbReference>
<evidence type="ECO:0000256" key="2">
    <source>
        <dbReference type="ARBA" id="ARBA00022737"/>
    </source>
</evidence>
<evidence type="ECO:0000256" key="3">
    <source>
        <dbReference type="SAM" id="MobiDB-lite"/>
    </source>
</evidence>
<evidence type="ECO:0000256" key="1">
    <source>
        <dbReference type="ARBA" id="ARBA00022614"/>
    </source>
</evidence>
<feature type="region of interest" description="Disordered" evidence="3">
    <location>
        <begin position="1"/>
        <end position="64"/>
    </location>
</feature>
<keyword evidence="2" id="KW-0677">Repeat</keyword>
<dbReference type="AlphaFoldDB" id="A0AAN8BNP0"/>
<organism evidence="4 5">
    <name type="scientific">Champsocephalus esox</name>
    <name type="common">pike icefish</name>
    <dbReference type="NCBI Taxonomy" id="159716"/>
    <lineage>
        <taxon>Eukaryota</taxon>
        <taxon>Metazoa</taxon>
        <taxon>Chordata</taxon>
        <taxon>Craniata</taxon>
        <taxon>Vertebrata</taxon>
        <taxon>Euteleostomi</taxon>
        <taxon>Actinopterygii</taxon>
        <taxon>Neopterygii</taxon>
        <taxon>Teleostei</taxon>
        <taxon>Neoteleostei</taxon>
        <taxon>Acanthomorphata</taxon>
        <taxon>Eupercaria</taxon>
        <taxon>Perciformes</taxon>
        <taxon>Notothenioidei</taxon>
        <taxon>Channichthyidae</taxon>
        <taxon>Champsocephalus</taxon>
    </lineage>
</organism>
<dbReference type="InterPro" id="IPR051261">
    <property type="entry name" value="NLR"/>
</dbReference>
<comment type="caution">
    <text evidence="4">The sequence shown here is derived from an EMBL/GenBank/DDBJ whole genome shotgun (WGS) entry which is preliminary data.</text>
</comment>
<name>A0AAN8BNP0_9TELE</name>
<feature type="compositionally biased region" description="Acidic residues" evidence="3">
    <location>
        <begin position="1"/>
        <end position="11"/>
    </location>
</feature>
<gene>
    <name evidence="4" type="ORF">CesoFtcFv8_015816</name>
</gene>
<dbReference type="Pfam" id="PF13516">
    <property type="entry name" value="LRR_6"/>
    <property type="match status" value="3"/>
</dbReference>
<dbReference type="SUPFAM" id="SSF52047">
    <property type="entry name" value="RNI-like"/>
    <property type="match status" value="1"/>
</dbReference>
<keyword evidence="1" id="KW-0433">Leucine-rich repeat</keyword>
<accession>A0AAN8BNP0</accession>
<evidence type="ECO:0000313" key="4">
    <source>
        <dbReference type="EMBL" id="KAK5887190.1"/>
    </source>
</evidence>
<evidence type="ECO:0000313" key="5">
    <source>
        <dbReference type="Proteomes" id="UP001335648"/>
    </source>
</evidence>
<dbReference type="InterPro" id="IPR032675">
    <property type="entry name" value="LRR_dom_sf"/>
</dbReference>
<dbReference type="Gene3D" id="3.80.10.10">
    <property type="entry name" value="Ribonuclease Inhibitor"/>
    <property type="match status" value="1"/>
</dbReference>
<dbReference type="PANTHER" id="PTHR24106">
    <property type="entry name" value="NACHT, LRR AND CARD DOMAINS-CONTAINING"/>
    <property type="match status" value="1"/>
</dbReference>
<feature type="compositionally biased region" description="Low complexity" evidence="3">
    <location>
        <begin position="272"/>
        <end position="284"/>
    </location>
</feature>
<proteinExistence type="predicted"/>